<dbReference type="AlphaFoldDB" id="E2B947"/>
<gene>
    <name evidence="3" type="ORF">EAI_10273</name>
</gene>
<feature type="domain" description="CCHC-type" evidence="2">
    <location>
        <begin position="151"/>
        <end position="164"/>
    </location>
</feature>
<dbReference type="OMA" id="YNCKSEI"/>
<dbReference type="PROSITE" id="PS50158">
    <property type="entry name" value="ZF_CCHC"/>
    <property type="match status" value="1"/>
</dbReference>
<evidence type="ECO:0000259" key="2">
    <source>
        <dbReference type="PROSITE" id="PS50158"/>
    </source>
</evidence>
<keyword evidence="4" id="KW-1185">Reference proteome</keyword>
<proteinExistence type="predicted"/>
<dbReference type="GO" id="GO:0003676">
    <property type="term" value="F:nucleic acid binding"/>
    <property type="evidence" value="ECO:0007669"/>
    <property type="project" value="InterPro"/>
</dbReference>
<accession>E2B947</accession>
<protein>
    <submittedName>
        <fullName evidence="3">Cellular nucleic acid-binding protein</fullName>
    </submittedName>
</protein>
<organism evidence="4">
    <name type="scientific">Harpegnathos saltator</name>
    <name type="common">Jerdon's jumping ant</name>
    <dbReference type="NCBI Taxonomy" id="610380"/>
    <lineage>
        <taxon>Eukaryota</taxon>
        <taxon>Metazoa</taxon>
        <taxon>Ecdysozoa</taxon>
        <taxon>Arthropoda</taxon>
        <taxon>Hexapoda</taxon>
        <taxon>Insecta</taxon>
        <taxon>Pterygota</taxon>
        <taxon>Neoptera</taxon>
        <taxon>Endopterygota</taxon>
        <taxon>Hymenoptera</taxon>
        <taxon>Apocrita</taxon>
        <taxon>Aculeata</taxon>
        <taxon>Formicoidea</taxon>
        <taxon>Formicidae</taxon>
        <taxon>Ponerinae</taxon>
        <taxon>Ponerini</taxon>
        <taxon>Harpegnathos</taxon>
    </lineage>
</organism>
<evidence type="ECO:0000313" key="3">
    <source>
        <dbReference type="EMBL" id="EFN87782.1"/>
    </source>
</evidence>
<dbReference type="EMBL" id="GL446436">
    <property type="protein sequence ID" value="EFN87782.1"/>
    <property type="molecule type" value="Genomic_DNA"/>
</dbReference>
<dbReference type="Gene3D" id="4.10.60.10">
    <property type="entry name" value="Zinc finger, CCHC-type"/>
    <property type="match status" value="1"/>
</dbReference>
<dbReference type="InterPro" id="IPR036875">
    <property type="entry name" value="Znf_CCHC_sf"/>
</dbReference>
<sequence>RVGATGALVIEIPGEQRGKQADQLADKLKEVLTDRAKISRPQKMEELRLKGMEISTSENEVAEAVAKVGGCQIGDIKTGKMRVAWNGYRTLWVQCPLVAAKKIAEEGSIRIGWTLTKVELLQARALQCFKCLERGHVQINCKSSNDRRSNCYRCGEPGHLARDCNS</sequence>
<name>E2B947_HARSA</name>
<keyword evidence="1" id="KW-0863">Zinc-finger</keyword>
<dbReference type="SUPFAM" id="SSF57756">
    <property type="entry name" value="Retrovirus zinc finger-like domains"/>
    <property type="match status" value="1"/>
</dbReference>
<keyword evidence="1" id="KW-0479">Metal-binding</keyword>
<feature type="non-terminal residue" evidence="3">
    <location>
        <position position="166"/>
    </location>
</feature>
<evidence type="ECO:0000313" key="4">
    <source>
        <dbReference type="Proteomes" id="UP000008237"/>
    </source>
</evidence>
<dbReference type="OrthoDB" id="7554612at2759"/>
<keyword evidence="1" id="KW-0862">Zinc</keyword>
<dbReference type="Proteomes" id="UP000008237">
    <property type="component" value="Unassembled WGS sequence"/>
</dbReference>
<feature type="non-terminal residue" evidence="3">
    <location>
        <position position="1"/>
    </location>
</feature>
<dbReference type="InParanoid" id="E2B947"/>
<dbReference type="GO" id="GO:0008270">
    <property type="term" value="F:zinc ion binding"/>
    <property type="evidence" value="ECO:0007669"/>
    <property type="project" value="UniProtKB-KW"/>
</dbReference>
<dbReference type="InterPro" id="IPR001878">
    <property type="entry name" value="Znf_CCHC"/>
</dbReference>
<reference evidence="3 4" key="1">
    <citation type="journal article" date="2010" name="Science">
        <title>Genomic comparison of the ants Camponotus floridanus and Harpegnathos saltator.</title>
        <authorList>
            <person name="Bonasio R."/>
            <person name="Zhang G."/>
            <person name="Ye C."/>
            <person name="Mutti N.S."/>
            <person name="Fang X."/>
            <person name="Qin N."/>
            <person name="Donahue G."/>
            <person name="Yang P."/>
            <person name="Li Q."/>
            <person name="Li C."/>
            <person name="Zhang P."/>
            <person name="Huang Z."/>
            <person name="Berger S.L."/>
            <person name="Reinberg D."/>
            <person name="Wang J."/>
            <person name="Liebig J."/>
        </authorList>
    </citation>
    <scope>NUCLEOTIDE SEQUENCE [LARGE SCALE GENOMIC DNA]</scope>
    <source>
        <strain evidence="3 4">R22 G/1</strain>
    </source>
</reference>
<evidence type="ECO:0000256" key="1">
    <source>
        <dbReference type="PROSITE-ProRule" id="PRU00047"/>
    </source>
</evidence>
<dbReference type="Pfam" id="PF00098">
    <property type="entry name" value="zf-CCHC"/>
    <property type="match status" value="1"/>
</dbReference>
<dbReference type="SMART" id="SM00343">
    <property type="entry name" value="ZnF_C2HC"/>
    <property type="match status" value="2"/>
</dbReference>